<evidence type="ECO:0000313" key="1">
    <source>
        <dbReference type="EMBL" id="RCH94883.1"/>
    </source>
</evidence>
<protein>
    <submittedName>
        <fullName evidence="1">Uncharacterized protein</fullName>
    </submittedName>
</protein>
<proteinExistence type="predicted"/>
<keyword evidence="2" id="KW-1185">Reference proteome</keyword>
<gene>
    <name evidence="1" type="ORF">CU098_001751</name>
</gene>
<dbReference type="AlphaFoldDB" id="A0A367JY75"/>
<sequence length="67" mass="7434">SKKEAYKRFISAYVLGSNQGLSDFVDVLLSRGIRINDQGLMQATRGNIIISSTSPVNFVTNIDQEEQ</sequence>
<dbReference type="Proteomes" id="UP000253551">
    <property type="component" value="Unassembled WGS sequence"/>
</dbReference>
<organism evidence="1 2">
    <name type="scientific">Rhizopus stolonifer</name>
    <name type="common">Rhizopus nigricans</name>
    <dbReference type="NCBI Taxonomy" id="4846"/>
    <lineage>
        <taxon>Eukaryota</taxon>
        <taxon>Fungi</taxon>
        <taxon>Fungi incertae sedis</taxon>
        <taxon>Mucoromycota</taxon>
        <taxon>Mucoromycotina</taxon>
        <taxon>Mucoromycetes</taxon>
        <taxon>Mucorales</taxon>
        <taxon>Mucorineae</taxon>
        <taxon>Rhizopodaceae</taxon>
        <taxon>Rhizopus</taxon>
    </lineage>
</organism>
<reference evidence="1 2" key="1">
    <citation type="journal article" date="2018" name="G3 (Bethesda)">
        <title>Phylogenetic and Phylogenomic Definition of Rhizopus Species.</title>
        <authorList>
            <person name="Gryganskyi A.P."/>
            <person name="Golan J."/>
            <person name="Dolatabadi S."/>
            <person name="Mondo S."/>
            <person name="Robb S."/>
            <person name="Idnurm A."/>
            <person name="Muszewska A."/>
            <person name="Steczkiewicz K."/>
            <person name="Masonjones S."/>
            <person name="Liao H.L."/>
            <person name="Gajdeczka M.T."/>
            <person name="Anike F."/>
            <person name="Vuek A."/>
            <person name="Anishchenko I.M."/>
            <person name="Voigt K."/>
            <person name="de Hoog G.S."/>
            <person name="Smith M.E."/>
            <person name="Heitman J."/>
            <person name="Vilgalys R."/>
            <person name="Stajich J.E."/>
        </authorList>
    </citation>
    <scope>NUCLEOTIDE SEQUENCE [LARGE SCALE GENOMIC DNA]</scope>
    <source>
        <strain evidence="1 2">LSU 92-RS-03</strain>
    </source>
</reference>
<accession>A0A367JY75</accession>
<dbReference type="EMBL" id="PJQM01002502">
    <property type="protein sequence ID" value="RCH94883.1"/>
    <property type="molecule type" value="Genomic_DNA"/>
</dbReference>
<name>A0A367JY75_RHIST</name>
<comment type="caution">
    <text evidence="1">The sequence shown here is derived from an EMBL/GenBank/DDBJ whole genome shotgun (WGS) entry which is preliminary data.</text>
</comment>
<feature type="non-terminal residue" evidence="1">
    <location>
        <position position="1"/>
    </location>
</feature>
<evidence type="ECO:0000313" key="2">
    <source>
        <dbReference type="Proteomes" id="UP000253551"/>
    </source>
</evidence>